<comment type="caution">
    <text evidence="3">The sequence shown here is derived from an EMBL/GenBank/DDBJ whole genome shotgun (WGS) entry which is preliminary data.</text>
</comment>
<evidence type="ECO:0000256" key="1">
    <source>
        <dbReference type="SAM" id="Coils"/>
    </source>
</evidence>
<evidence type="ECO:0000313" key="3">
    <source>
        <dbReference type="EMBL" id="RXJ70080.1"/>
    </source>
</evidence>
<sequence length="171" mass="19756">MEISSNKMINQNYEIINSNRSESEQKDASFAEALKESQKNNSNNVNTKKEESSVEQMLKEIKKIINSGINEISEEKLNEIIDQIKKNLEKASKRDFSVDEMQELFKELQNLINDITNNMSGTIFDKAKIEDKLKDIFKLSQELVEESKSLLDYGKNSIGIELQKYQNIKIN</sequence>
<keyword evidence="1" id="KW-0175">Coiled coil</keyword>
<accession>A0A4Q0YHG3</accession>
<name>A0A4Q0YHG3_9BACT</name>
<reference evidence="3 4" key="1">
    <citation type="submission" date="2017-10" db="EMBL/GenBank/DDBJ databases">
        <title>Genomics of the genus Arcobacter.</title>
        <authorList>
            <person name="Perez-Cataluna A."/>
            <person name="Figueras M.J."/>
        </authorList>
    </citation>
    <scope>NUCLEOTIDE SEQUENCE [LARGE SCALE GENOMIC DNA]</scope>
    <source>
        <strain evidence="3 4">CECT 8993</strain>
    </source>
</reference>
<protein>
    <submittedName>
        <fullName evidence="3">Uncharacterized protein</fullName>
    </submittedName>
</protein>
<evidence type="ECO:0000313" key="4">
    <source>
        <dbReference type="Proteomes" id="UP000290172"/>
    </source>
</evidence>
<dbReference type="EMBL" id="PDKJ01000001">
    <property type="protein sequence ID" value="RXJ70080.1"/>
    <property type="molecule type" value="Genomic_DNA"/>
</dbReference>
<proteinExistence type="predicted"/>
<dbReference type="AlphaFoldDB" id="A0A4Q0YHG3"/>
<organism evidence="3 4">
    <name type="scientific">Halarcobacter ebronensis</name>
    <dbReference type="NCBI Taxonomy" id="1462615"/>
    <lineage>
        <taxon>Bacteria</taxon>
        <taxon>Pseudomonadati</taxon>
        <taxon>Campylobacterota</taxon>
        <taxon>Epsilonproteobacteria</taxon>
        <taxon>Campylobacterales</taxon>
        <taxon>Arcobacteraceae</taxon>
        <taxon>Halarcobacter</taxon>
    </lineage>
</organism>
<feature type="compositionally biased region" description="Basic and acidic residues" evidence="2">
    <location>
        <begin position="21"/>
        <end position="38"/>
    </location>
</feature>
<gene>
    <name evidence="3" type="ORF">CRV08_00520</name>
</gene>
<feature type="coiled-coil region" evidence="1">
    <location>
        <begin position="74"/>
        <end position="118"/>
    </location>
</feature>
<dbReference type="Proteomes" id="UP000290172">
    <property type="component" value="Unassembled WGS sequence"/>
</dbReference>
<dbReference type="RefSeq" id="WP_128977970.1">
    <property type="nucleotide sequence ID" value="NZ_PDKJ01000001.1"/>
</dbReference>
<evidence type="ECO:0000256" key="2">
    <source>
        <dbReference type="SAM" id="MobiDB-lite"/>
    </source>
</evidence>
<feature type="region of interest" description="Disordered" evidence="2">
    <location>
        <begin position="15"/>
        <end position="52"/>
    </location>
</feature>